<name>A0ABT6JYU8_9GAMM</name>
<feature type="domain" description="Glycosyl hydrolase 94 supersandwich" evidence="3">
    <location>
        <begin position="79"/>
        <end position="295"/>
    </location>
</feature>
<dbReference type="SUPFAM" id="SSF48208">
    <property type="entry name" value="Six-hairpin glycosidases"/>
    <property type="match status" value="1"/>
</dbReference>
<comment type="caution">
    <text evidence="5">The sequence shown here is derived from an EMBL/GenBank/DDBJ whole genome shotgun (WGS) entry which is preliminary data.</text>
</comment>
<dbReference type="PANTHER" id="PTHR37469">
    <property type="entry name" value="CELLOBIONIC ACID PHOSPHORYLASE-RELATED"/>
    <property type="match status" value="1"/>
</dbReference>
<sequence length="796" mass="88106">MTTQGPCTFEDGGRRCVLHDPVAMPYASTFLWNRRLLLQLNGRGYATAQFMQPEPAKYAHAPALEAKTFMQPEQPVYAHHPGRFCYVKDEDSGLLFSAPHAPVNRRPDAFRWEIEPGGVRWTVACDGIEVAMAVRLPPDDVAELWTIDVRNLSGRARRLSLYPYFPVGYMSWMNQSGGYRPDLGGIVCSSVTPYQKVDDWFRQREFLDRTVLLHGRTPDAWEANQAAFEGGGGLHAPDAITGAARLPGGDALYETPTAALQYRLSLATDEADSLRFVFAPARDDAHIAALRERHLQTDGFIDATAAYAAYLDEGRGCLEIETPDPWFDAFANHWLPRQVYYHGDSNRLTTDPQTRNYLQDHMGMAFIRPATARAAFLHALSQQEPGGAMPDGILLVEGAQLKYINQVPHTDHCVWLPVFLQAYLDETGDMALLEAEVEDRTGARLRVAERIDRAMQWLLDQRDARGLSFIAQGDWCDPMNMVGWKGRGVSGWLSLASAHALRLWAGICEAGGRQAQGAAFLAGAEAFNAAVNTQLWDGDWYGRGITDDGVAFGVRADAEGRIYLNPQAWAMLSGAADDARRQRLIAAVGAELVSPWGVAMLGPPYTGMREDVGRLTQKFPGSAENGAIYNHAAAFWLHALYAVGESDHAWRTLRAMLSGPDAEDCARRGQLPVFVPNYYRGAWRLHPRTAGRSSQLFNTGTAAWLYRCVIESLFGLRGEGAGLRIAPQLPSHWPRARALRRFRGATFEVAIERSRDIASMQVEVDGEPVADGRIAQVAPGRRYRVQVWLPEPGVAA</sequence>
<evidence type="ECO:0000259" key="4">
    <source>
        <dbReference type="Pfam" id="PF17167"/>
    </source>
</evidence>
<feature type="domain" description="Glycosyl hydrolase 94 catalytic" evidence="4">
    <location>
        <begin position="355"/>
        <end position="715"/>
    </location>
</feature>
<evidence type="ECO:0000256" key="2">
    <source>
        <dbReference type="ARBA" id="ARBA00022679"/>
    </source>
</evidence>
<dbReference type="Pfam" id="PF06165">
    <property type="entry name" value="GH94_b-supersand"/>
    <property type="match status" value="1"/>
</dbReference>
<evidence type="ECO:0000313" key="6">
    <source>
        <dbReference type="Proteomes" id="UP001156873"/>
    </source>
</evidence>
<keyword evidence="6" id="KW-1185">Reference proteome</keyword>
<dbReference type="EMBL" id="JARXRO010000020">
    <property type="protein sequence ID" value="MDH5835710.1"/>
    <property type="molecule type" value="Genomic_DNA"/>
</dbReference>
<dbReference type="RefSeq" id="WP_280580500.1">
    <property type="nucleotide sequence ID" value="NZ_JARXRO010000020.1"/>
</dbReference>
<organism evidence="5 6">
    <name type="scientific">Luteimonas kalidii</name>
    <dbReference type="NCBI Taxonomy" id="3042025"/>
    <lineage>
        <taxon>Bacteria</taxon>
        <taxon>Pseudomonadati</taxon>
        <taxon>Pseudomonadota</taxon>
        <taxon>Gammaproteobacteria</taxon>
        <taxon>Lysobacterales</taxon>
        <taxon>Lysobacteraceae</taxon>
        <taxon>Luteimonas</taxon>
    </lineage>
</organism>
<keyword evidence="2" id="KW-0808">Transferase</keyword>
<dbReference type="Gene3D" id="2.70.98.40">
    <property type="entry name" value="Glycoside hydrolase, family 65, N-terminal domain"/>
    <property type="match status" value="1"/>
</dbReference>
<dbReference type="InterPro" id="IPR010383">
    <property type="entry name" value="Glyco_hydrolase_94_b-supersand"/>
</dbReference>
<reference evidence="5 6" key="1">
    <citation type="submission" date="2023-04" db="EMBL/GenBank/DDBJ databases">
        <title>Luteimonas sp. M1R5S59.</title>
        <authorList>
            <person name="Sun J.-Q."/>
        </authorList>
    </citation>
    <scope>NUCLEOTIDE SEQUENCE [LARGE SCALE GENOMIC DNA]</scope>
    <source>
        <strain evidence="5 6">M1R5S59</strain>
    </source>
</reference>
<dbReference type="Gene3D" id="2.60.420.10">
    <property type="entry name" value="Maltose phosphorylase, domain 3"/>
    <property type="match status" value="1"/>
</dbReference>
<dbReference type="SUPFAM" id="SSF74650">
    <property type="entry name" value="Galactose mutarotase-like"/>
    <property type="match status" value="1"/>
</dbReference>
<evidence type="ECO:0000313" key="5">
    <source>
        <dbReference type="EMBL" id="MDH5835710.1"/>
    </source>
</evidence>
<dbReference type="Proteomes" id="UP001156873">
    <property type="component" value="Unassembled WGS sequence"/>
</dbReference>
<dbReference type="Gene3D" id="1.50.10.10">
    <property type="match status" value="1"/>
</dbReference>
<dbReference type="InterPro" id="IPR011013">
    <property type="entry name" value="Gal_mutarotase_sf_dom"/>
</dbReference>
<dbReference type="InterPro" id="IPR052047">
    <property type="entry name" value="GH94_Enzymes"/>
</dbReference>
<dbReference type="PANTHER" id="PTHR37469:SF2">
    <property type="entry name" value="CELLOBIONIC ACID PHOSPHORYLASE"/>
    <property type="match status" value="1"/>
</dbReference>
<evidence type="ECO:0000256" key="1">
    <source>
        <dbReference type="ARBA" id="ARBA00022676"/>
    </source>
</evidence>
<dbReference type="InterPro" id="IPR008928">
    <property type="entry name" value="6-hairpin_glycosidase_sf"/>
</dbReference>
<dbReference type="InterPro" id="IPR033432">
    <property type="entry name" value="GH94_catalytic"/>
</dbReference>
<gene>
    <name evidence="5" type="ORF">QFW81_17515</name>
</gene>
<accession>A0ABT6JYU8</accession>
<dbReference type="Pfam" id="PF17167">
    <property type="entry name" value="Glyco_hydro_94"/>
    <property type="match status" value="1"/>
</dbReference>
<protein>
    <submittedName>
        <fullName evidence="5">NdvB protein</fullName>
    </submittedName>
</protein>
<dbReference type="InterPro" id="IPR037018">
    <property type="entry name" value="GH65_N"/>
</dbReference>
<proteinExistence type="predicted"/>
<keyword evidence="1" id="KW-0328">Glycosyltransferase</keyword>
<dbReference type="InterPro" id="IPR012341">
    <property type="entry name" value="6hp_glycosidase-like_sf"/>
</dbReference>
<evidence type="ECO:0000259" key="3">
    <source>
        <dbReference type="Pfam" id="PF06165"/>
    </source>
</evidence>